<organism evidence="1 2">
    <name type="scientific">Planomonospora parontospora</name>
    <dbReference type="NCBI Taxonomy" id="58119"/>
    <lineage>
        <taxon>Bacteria</taxon>
        <taxon>Bacillati</taxon>
        <taxon>Actinomycetota</taxon>
        <taxon>Actinomycetes</taxon>
        <taxon>Streptosporangiales</taxon>
        <taxon>Streptosporangiaceae</taxon>
        <taxon>Planomonospora</taxon>
    </lineage>
</organism>
<evidence type="ECO:0000313" key="1">
    <source>
        <dbReference type="EMBL" id="GGL01033.1"/>
    </source>
</evidence>
<comment type="caution">
    <text evidence="1">The sequence shown here is derived from an EMBL/GenBank/DDBJ whole genome shotgun (WGS) entry which is preliminary data.</text>
</comment>
<dbReference type="Proteomes" id="UP000627984">
    <property type="component" value="Unassembled WGS sequence"/>
</dbReference>
<accession>A0AA37BQ46</accession>
<protein>
    <submittedName>
        <fullName evidence="1">Uncharacterized protein</fullName>
    </submittedName>
</protein>
<dbReference type="AlphaFoldDB" id="A0AA37BQ46"/>
<name>A0AA37BQ46_9ACTN</name>
<reference evidence="1" key="2">
    <citation type="submission" date="2022-09" db="EMBL/GenBank/DDBJ databases">
        <authorList>
            <person name="Sun Q."/>
            <person name="Ohkuma M."/>
        </authorList>
    </citation>
    <scope>NUCLEOTIDE SEQUENCE</scope>
    <source>
        <strain evidence="1">JCM 3093</strain>
    </source>
</reference>
<proteinExistence type="predicted"/>
<evidence type="ECO:0000313" key="2">
    <source>
        <dbReference type="Proteomes" id="UP000627984"/>
    </source>
</evidence>
<dbReference type="EMBL" id="BMQD01000058">
    <property type="protein sequence ID" value="GGL01033.1"/>
    <property type="molecule type" value="Genomic_DNA"/>
</dbReference>
<sequence>MTGENAPPGVAAEGRRRPGRCLRREQWGFREDVALAVQGAQPSGREVRPLAAFTASILLFWQ</sequence>
<reference evidence="1" key="1">
    <citation type="journal article" date="2014" name="Int. J. Syst. Evol. Microbiol.">
        <title>Complete genome sequence of Corynebacterium casei LMG S-19264T (=DSM 44701T), isolated from a smear-ripened cheese.</title>
        <authorList>
            <consortium name="US DOE Joint Genome Institute (JGI-PGF)"/>
            <person name="Walter F."/>
            <person name="Albersmeier A."/>
            <person name="Kalinowski J."/>
            <person name="Ruckert C."/>
        </authorList>
    </citation>
    <scope>NUCLEOTIDE SEQUENCE</scope>
    <source>
        <strain evidence="1">JCM 3093</strain>
    </source>
</reference>
<gene>
    <name evidence="1" type="ORF">GCM10010126_70360</name>
</gene>